<dbReference type="InterPro" id="IPR045254">
    <property type="entry name" value="Nit1/2_C-N_Hydrolase"/>
</dbReference>
<proteinExistence type="inferred from homology"/>
<dbReference type="Gene3D" id="3.60.110.10">
    <property type="entry name" value="Carbon-nitrogen hydrolase"/>
    <property type="match status" value="1"/>
</dbReference>
<comment type="similarity">
    <text evidence="1">Belongs to the carbon-nitrogen hydrolase superfamily. NIT1/NIT2 family.</text>
</comment>
<reference evidence="4 5" key="1">
    <citation type="journal article" date="2012" name="J. Bacteriol.">
        <title>Genome sequence of an alkane-degrading bacterium, Alcanivorax pacificus type strain W11-5, isolated from deep sea sediment.</title>
        <authorList>
            <person name="Lai Q."/>
            <person name="Shao Z."/>
        </authorList>
    </citation>
    <scope>NUCLEOTIDE SEQUENCE [LARGE SCALE GENOMIC DNA]</scope>
    <source>
        <strain evidence="4 5">W11-5</strain>
    </source>
</reference>
<accession>A0A0B4XLT1</accession>
<evidence type="ECO:0000259" key="3">
    <source>
        <dbReference type="PROSITE" id="PS50263"/>
    </source>
</evidence>
<dbReference type="InterPro" id="IPR003010">
    <property type="entry name" value="C-N_Hydrolase"/>
</dbReference>
<feature type="domain" description="CN hydrolase" evidence="3">
    <location>
        <begin position="1"/>
        <end position="252"/>
    </location>
</feature>
<dbReference type="EMBL" id="CP004387">
    <property type="protein sequence ID" value="AJD47322.1"/>
    <property type="molecule type" value="Genomic_DNA"/>
</dbReference>
<dbReference type="STRING" id="391936.S7S_04500"/>
<dbReference type="CDD" id="cd07572">
    <property type="entry name" value="nit"/>
    <property type="match status" value="1"/>
</dbReference>
<dbReference type="InterPro" id="IPR001110">
    <property type="entry name" value="UPF0012_CS"/>
</dbReference>
<dbReference type="GO" id="GO:0016811">
    <property type="term" value="F:hydrolase activity, acting on carbon-nitrogen (but not peptide) bonds, in linear amides"/>
    <property type="evidence" value="ECO:0007669"/>
    <property type="project" value="InterPro"/>
</dbReference>
<keyword evidence="2 4" id="KW-0378">Hydrolase</keyword>
<dbReference type="InterPro" id="IPR036526">
    <property type="entry name" value="C-N_Hydrolase_sf"/>
</dbReference>
<evidence type="ECO:0000256" key="1">
    <source>
        <dbReference type="ARBA" id="ARBA00010613"/>
    </source>
</evidence>
<gene>
    <name evidence="4" type="ORF">S7S_04500</name>
</gene>
<evidence type="ECO:0000313" key="4">
    <source>
        <dbReference type="EMBL" id="AJD47322.1"/>
    </source>
</evidence>
<evidence type="ECO:0000256" key="2">
    <source>
        <dbReference type="ARBA" id="ARBA00022801"/>
    </source>
</evidence>
<dbReference type="PROSITE" id="PS01227">
    <property type="entry name" value="UPF0012"/>
    <property type="match status" value="1"/>
</dbReference>
<dbReference type="PANTHER" id="PTHR23088:SF27">
    <property type="entry name" value="DEAMINATED GLUTATHIONE AMIDASE"/>
    <property type="match status" value="1"/>
</dbReference>
<protein>
    <submittedName>
        <fullName evidence="4">Carbon-nitrogen hydrolase family protein</fullName>
    </submittedName>
</protein>
<sequence length="281" mass="30439">MRLAAIQYCAGADVQENLREAGTRIAEAVEGGARLVVLPENFACYGGDYRALAGHGIDTVTGWLATQAREQGIWLLGGSLPLAVRPDGEPVPAPRVRAASLLVGPDGTLRARYDKLHLFDALVPDAQGSYCESRQFEPGDRLVTVPVEQFTLGMAVCYDLRFPSLARALADRGSNLLVYPSAFTAVTGAAHWELLLRARAVETGCYVLGVNQCGQHSERRASYGHSMLVDPWGRVQATLGDGPGVLLGDVLHNEIDDVRHRLPVHTHQRLLTGLPDDIRDN</sequence>
<name>A0A0B4XLT1_9GAMM</name>
<keyword evidence="5" id="KW-1185">Reference proteome</keyword>
<evidence type="ECO:0000313" key="5">
    <source>
        <dbReference type="Proteomes" id="UP000006764"/>
    </source>
</evidence>
<dbReference type="PANTHER" id="PTHR23088">
    <property type="entry name" value="NITRILASE-RELATED"/>
    <property type="match status" value="1"/>
</dbReference>
<dbReference type="OrthoDB" id="9811121at2"/>
<dbReference type="KEGG" id="apac:S7S_04500"/>
<dbReference type="PROSITE" id="PS50263">
    <property type="entry name" value="CN_HYDROLASE"/>
    <property type="match status" value="1"/>
</dbReference>
<organism evidence="4 5">
    <name type="scientific">Isoalcanivorax pacificus W11-5</name>
    <dbReference type="NCBI Taxonomy" id="391936"/>
    <lineage>
        <taxon>Bacteria</taxon>
        <taxon>Pseudomonadati</taxon>
        <taxon>Pseudomonadota</taxon>
        <taxon>Gammaproteobacteria</taxon>
        <taxon>Oceanospirillales</taxon>
        <taxon>Alcanivoracaceae</taxon>
        <taxon>Isoalcanivorax</taxon>
    </lineage>
</organism>
<dbReference type="AlphaFoldDB" id="A0A0B4XLT1"/>
<dbReference type="RefSeq" id="WP_008738309.1">
    <property type="nucleotide sequence ID" value="NZ_CP004387.1"/>
</dbReference>
<dbReference type="SUPFAM" id="SSF56317">
    <property type="entry name" value="Carbon-nitrogen hydrolase"/>
    <property type="match status" value="1"/>
</dbReference>
<dbReference type="Proteomes" id="UP000006764">
    <property type="component" value="Chromosome"/>
</dbReference>
<dbReference type="HOGENOM" id="CLU_030130_1_2_6"/>
<dbReference type="Pfam" id="PF00795">
    <property type="entry name" value="CN_hydrolase"/>
    <property type="match status" value="1"/>
</dbReference>